<keyword evidence="2" id="KW-1185">Reference proteome</keyword>
<organism evidence="1 2">
    <name type="scientific">Pannonibacter tanglangensis</name>
    <dbReference type="NCBI Taxonomy" id="2750084"/>
    <lineage>
        <taxon>Bacteria</taxon>
        <taxon>Pseudomonadati</taxon>
        <taxon>Pseudomonadota</taxon>
        <taxon>Alphaproteobacteria</taxon>
        <taxon>Hyphomicrobiales</taxon>
        <taxon>Stappiaceae</taxon>
        <taxon>Pannonibacter</taxon>
    </lineage>
</organism>
<evidence type="ECO:0000313" key="2">
    <source>
        <dbReference type="Proteomes" id="UP000586722"/>
    </source>
</evidence>
<dbReference type="EMBL" id="JAABLQ010000001">
    <property type="protein sequence ID" value="NBN79306.1"/>
    <property type="molecule type" value="Genomic_DNA"/>
</dbReference>
<gene>
    <name evidence="1" type="ORF">GWI72_13600</name>
</gene>
<comment type="caution">
    <text evidence="1">The sequence shown here is derived from an EMBL/GenBank/DDBJ whole genome shotgun (WGS) entry which is preliminary data.</text>
</comment>
<name>A0A7X5JAC8_9HYPH</name>
<accession>A0A7X5JAC8</accession>
<reference evidence="2" key="1">
    <citation type="submission" date="2020-01" db="EMBL/GenBank/DDBJ databases">
        <authorList>
            <person name="Fang Y."/>
            <person name="Sun R."/>
            <person name="Nie L."/>
            <person name="He J."/>
            <person name="Hao L."/>
            <person name="Wang L."/>
            <person name="Su S."/>
            <person name="Lv E."/>
            <person name="Zhang Z."/>
            <person name="Xie R."/>
            <person name="Liu H."/>
        </authorList>
    </citation>
    <scope>NUCLEOTIDE SEQUENCE [LARGE SCALE GENOMIC DNA]</scope>
    <source>
        <strain evidence="2">XCT-53</strain>
    </source>
</reference>
<dbReference type="Proteomes" id="UP000586722">
    <property type="component" value="Unassembled WGS sequence"/>
</dbReference>
<protein>
    <submittedName>
        <fullName evidence="1">Uncharacterized protein</fullName>
    </submittedName>
</protein>
<sequence length="125" mass="13335">MLGVSVMGTVVTVAVADVFNATHLFNPDWPAHARFHIAMQFTALCLVSLVSLWALFGAARAGQAWLAALAPATFWPGLLVAWMVPGTDPYATEALRSTGVPINIIAAVVFLGITGWGVHLARHRE</sequence>
<proteinExistence type="predicted"/>
<dbReference type="AlphaFoldDB" id="A0A7X5JAC8"/>
<evidence type="ECO:0000313" key="1">
    <source>
        <dbReference type="EMBL" id="NBN79306.1"/>
    </source>
</evidence>